<dbReference type="PROSITE" id="PS51257">
    <property type="entry name" value="PROKAR_LIPOPROTEIN"/>
    <property type="match status" value="1"/>
</dbReference>
<name>J9PTV9_9CAUD</name>
<evidence type="ECO:0000313" key="3">
    <source>
        <dbReference type="Proteomes" id="UP000006287"/>
    </source>
</evidence>
<dbReference type="RefSeq" id="YP_006907788.1">
    <property type="nucleotide sequence ID" value="NC_018857.1"/>
</dbReference>
<evidence type="ECO:0008006" key="4">
    <source>
        <dbReference type="Google" id="ProtNLM"/>
    </source>
</evidence>
<sequence>MKKRLAAFALTSTLLVGVVTGCAASKSEETKKESKQEKSLPERRGVKIWAQRGSSEVHYDAKEIKDYYRANKSGVLIITFKDGREVTVTNYHMEEAHPNEN</sequence>
<keyword evidence="3" id="KW-1185">Reference proteome</keyword>
<organism evidence="2 3">
    <name type="scientific">Bacillus phage BPS13</name>
    <dbReference type="NCBI Taxonomy" id="1136731"/>
    <lineage>
        <taxon>Viruses</taxon>
        <taxon>Duplodnaviria</taxon>
        <taxon>Heunggongvirae</taxon>
        <taxon>Uroviricota</taxon>
        <taxon>Caudoviricetes</taxon>
        <taxon>Herelleviridae</taxon>
        <taxon>Bastillevirinae</taxon>
        <taxon>Wphvirus</taxon>
        <taxon>Wphvirus BPS13</taxon>
    </lineage>
</organism>
<dbReference type="EMBL" id="JN654439">
    <property type="protein sequence ID" value="AEZ50408.1"/>
    <property type="molecule type" value="Genomic_DNA"/>
</dbReference>
<proteinExistence type="predicted"/>
<dbReference type="GeneID" id="13827924"/>
<evidence type="ECO:0000256" key="1">
    <source>
        <dbReference type="SAM" id="MobiDB-lite"/>
    </source>
</evidence>
<accession>J9PTV9</accession>
<gene>
    <name evidence="2" type="ORF">BPS13_0229</name>
</gene>
<protein>
    <recommendedName>
        <fullName evidence="4">Lipoprotein</fullName>
    </recommendedName>
</protein>
<feature type="compositionally biased region" description="Basic and acidic residues" evidence="1">
    <location>
        <begin position="26"/>
        <end position="43"/>
    </location>
</feature>
<evidence type="ECO:0000313" key="2">
    <source>
        <dbReference type="EMBL" id="AEZ50408.1"/>
    </source>
</evidence>
<dbReference type="KEGG" id="vg:13827924"/>
<dbReference type="Proteomes" id="UP000006287">
    <property type="component" value="Segment"/>
</dbReference>
<reference evidence="2 3" key="1">
    <citation type="journal article" date="2012" name="FEMS Microbiol. Lett.">
        <title>Characterization of an endolysin, LysBPS13, from a Bacillus cereus bacteriophage.</title>
        <authorList>
            <person name="Park J."/>
            <person name="Yun J."/>
            <person name="Lim J.A."/>
            <person name="Kang D.H."/>
            <person name="Ryu S."/>
        </authorList>
    </citation>
    <scope>NUCLEOTIDE SEQUENCE [LARGE SCALE GENOMIC DNA]</scope>
</reference>
<feature type="region of interest" description="Disordered" evidence="1">
    <location>
        <begin position="24"/>
        <end position="43"/>
    </location>
</feature>